<evidence type="ECO:0000259" key="7">
    <source>
        <dbReference type="PROSITE" id="PS50811"/>
    </source>
</evidence>
<evidence type="ECO:0000256" key="6">
    <source>
        <dbReference type="SAM" id="MobiDB-lite"/>
    </source>
</evidence>
<keyword evidence="9" id="KW-1185">Reference proteome</keyword>
<dbReference type="Gramene" id="TVU47188">
    <property type="protein sequence ID" value="TVU47188"/>
    <property type="gene ID" value="EJB05_06778"/>
</dbReference>
<proteinExistence type="predicted"/>
<keyword evidence="5" id="KW-0539">Nucleus</keyword>
<evidence type="ECO:0000313" key="8">
    <source>
        <dbReference type="EMBL" id="TVU47188.1"/>
    </source>
</evidence>
<evidence type="ECO:0000256" key="3">
    <source>
        <dbReference type="ARBA" id="ARBA00023125"/>
    </source>
</evidence>
<dbReference type="InterPro" id="IPR003657">
    <property type="entry name" value="WRKY_dom"/>
</dbReference>
<comment type="subcellular location">
    <subcellularLocation>
        <location evidence="1">Nucleus</location>
    </subcellularLocation>
</comment>
<dbReference type="GO" id="GO:0003700">
    <property type="term" value="F:DNA-binding transcription factor activity"/>
    <property type="evidence" value="ECO:0007669"/>
    <property type="project" value="InterPro"/>
</dbReference>
<dbReference type="GO" id="GO:0043565">
    <property type="term" value="F:sequence-specific DNA binding"/>
    <property type="evidence" value="ECO:0007669"/>
    <property type="project" value="InterPro"/>
</dbReference>
<feature type="non-terminal residue" evidence="8">
    <location>
        <position position="1"/>
    </location>
</feature>
<evidence type="ECO:0000313" key="9">
    <source>
        <dbReference type="Proteomes" id="UP000324897"/>
    </source>
</evidence>
<dbReference type="GO" id="GO:0005634">
    <property type="term" value="C:nucleus"/>
    <property type="evidence" value="ECO:0007669"/>
    <property type="project" value="UniProtKB-SubCell"/>
</dbReference>
<evidence type="ECO:0000256" key="4">
    <source>
        <dbReference type="ARBA" id="ARBA00023163"/>
    </source>
</evidence>
<keyword evidence="4" id="KW-0804">Transcription</keyword>
<dbReference type="OrthoDB" id="2021064at2759"/>
<feature type="domain" description="WRKY" evidence="7">
    <location>
        <begin position="115"/>
        <end position="178"/>
    </location>
</feature>
<name>A0A5J9WG73_9POAL</name>
<dbReference type="Pfam" id="PF03106">
    <property type="entry name" value="WRKY"/>
    <property type="match status" value="1"/>
</dbReference>
<dbReference type="SUPFAM" id="SSF118290">
    <property type="entry name" value="WRKY DNA-binding domain"/>
    <property type="match status" value="1"/>
</dbReference>
<dbReference type="Proteomes" id="UP000324897">
    <property type="component" value="Chromosome 5"/>
</dbReference>
<gene>
    <name evidence="8" type="ORF">EJB05_06778</name>
</gene>
<feature type="region of interest" description="Disordered" evidence="6">
    <location>
        <begin position="67"/>
        <end position="119"/>
    </location>
</feature>
<dbReference type="InterPro" id="IPR044810">
    <property type="entry name" value="WRKY_plant"/>
</dbReference>
<keyword evidence="3" id="KW-0238">DNA-binding</keyword>
<reference evidence="8 9" key="1">
    <citation type="journal article" date="2019" name="Sci. Rep.">
        <title>A high-quality genome of Eragrostis curvula grass provides insights into Poaceae evolution and supports new strategies to enhance forage quality.</title>
        <authorList>
            <person name="Carballo J."/>
            <person name="Santos B.A.C.M."/>
            <person name="Zappacosta D."/>
            <person name="Garbus I."/>
            <person name="Selva J.P."/>
            <person name="Gallo C.A."/>
            <person name="Diaz A."/>
            <person name="Albertini E."/>
            <person name="Caccamo M."/>
            <person name="Echenique V."/>
        </authorList>
    </citation>
    <scope>NUCLEOTIDE SEQUENCE [LARGE SCALE GENOMIC DNA]</scope>
    <source>
        <strain evidence="9">cv. Victoria</strain>
        <tissue evidence="8">Leaf</tissue>
    </source>
</reference>
<accession>A0A5J9WG73</accession>
<dbReference type="EMBL" id="RWGY01000004">
    <property type="protein sequence ID" value="TVU47188.1"/>
    <property type="molecule type" value="Genomic_DNA"/>
</dbReference>
<dbReference type="InterPro" id="IPR036576">
    <property type="entry name" value="WRKY_dom_sf"/>
</dbReference>
<dbReference type="AlphaFoldDB" id="A0A5J9WG73"/>
<dbReference type="Gene3D" id="2.20.25.80">
    <property type="entry name" value="WRKY domain"/>
    <property type="match status" value="1"/>
</dbReference>
<dbReference type="SMART" id="SM00774">
    <property type="entry name" value="WRKY"/>
    <property type="match status" value="1"/>
</dbReference>
<feature type="compositionally biased region" description="Polar residues" evidence="6">
    <location>
        <begin position="74"/>
        <end position="93"/>
    </location>
</feature>
<comment type="caution">
    <text evidence="8">The sequence shown here is derived from an EMBL/GenBank/DDBJ whole genome shotgun (WGS) entry which is preliminary data.</text>
</comment>
<protein>
    <submittedName>
        <fullName evidence="8">EcWRKY-12</fullName>
    </submittedName>
</protein>
<evidence type="ECO:0000256" key="5">
    <source>
        <dbReference type="ARBA" id="ARBA00023242"/>
    </source>
</evidence>
<evidence type="ECO:0000256" key="1">
    <source>
        <dbReference type="ARBA" id="ARBA00004123"/>
    </source>
</evidence>
<keyword evidence="2" id="KW-0805">Transcription regulation</keyword>
<feature type="compositionally biased region" description="Basic residues" evidence="6">
    <location>
        <begin position="94"/>
        <end position="104"/>
    </location>
</feature>
<organism evidence="8 9">
    <name type="scientific">Eragrostis curvula</name>
    <name type="common">weeping love grass</name>
    <dbReference type="NCBI Taxonomy" id="38414"/>
    <lineage>
        <taxon>Eukaryota</taxon>
        <taxon>Viridiplantae</taxon>
        <taxon>Streptophyta</taxon>
        <taxon>Embryophyta</taxon>
        <taxon>Tracheophyta</taxon>
        <taxon>Spermatophyta</taxon>
        <taxon>Magnoliopsida</taxon>
        <taxon>Liliopsida</taxon>
        <taxon>Poales</taxon>
        <taxon>Poaceae</taxon>
        <taxon>PACMAD clade</taxon>
        <taxon>Chloridoideae</taxon>
        <taxon>Eragrostideae</taxon>
        <taxon>Eragrostidinae</taxon>
        <taxon>Eragrostis</taxon>
    </lineage>
</organism>
<dbReference type="PROSITE" id="PS50811">
    <property type="entry name" value="WRKY"/>
    <property type="match status" value="1"/>
</dbReference>
<sequence length="333" mass="34578">MASSGGDVPAERAAAAVNDLLVEAREGVERLKSFLLQLEHRAPWAELVADGVLSRLSNAMATLDGAGAAAGGQSPATPSDGSRPQPSASSSGNTRKRSFSRRSQRSSDQKITPTLDDGHIWRKYGQKEIQNSAHPRSYFRCTHKTDQGCNATRHVQVYEADPSKYVVTYYGEHTCGDPSRFPPLVIHGGGEGAGNLISFAPSHTNNVVHGTGASTSQLAMELSTSWCTTSDDMFSSSGGSFMQVDELGAVVGSAGVVSSRTAAAGSAPDSGGLGDLMPGLGGGGTGAASFHSSPNSLGFVVGSLGSIGDDDFFQLEMDPEYGIEGKSHCCMLT</sequence>
<evidence type="ECO:0000256" key="2">
    <source>
        <dbReference type="ARBA" id="ARBA00023015"/>
    </source>
</evidence>
<dbReference type="PANTHER" id="PTHR31282">
    <property type="entry name" value="WRKY TRANSCRIPTION FACTOR 21-RELATED"/>
    <property type="match status" value="1"/>
</dbReference>